<feature type="non-terminal residue" evidence="2">
    <location>
        <position position="1"/>
    </location>
</feature>
<dbReference type="AlphaFoldDB" id="M1GJV0"/>
<reference evidence="2" key="1">
    <citation type="journal article" date="2013" name="Antonie Van Leeuwenhoek">
        <title>Genotypic and phenotypic diversity of Pediococcus pentosaceus strains isolated from food matrices and characterisation of the penocin operon.</title>
        <authorList>
            <person name="Martino M.E."/>
            <person name="Maifreni M."/>
            <person name="Marino M."/>
            <person name="Bartolomeoli I."/>
            <person name="Carraro L."/>
            <person name="Fasolato L."/>
            <person name="Cardazzo B."/>
        </authorList>
    </citation>
    <scope>NUCLEOTIDE SEQUENCE</scope>
    <source>
        <strain evidence="3">1478_Pp24</strain>
        <strain evidence="2">DSM 20336</strain>
    </source>
</reference>
<accession>M1GJV0</accession>
<dbReference type="InterPro" id="IPR023130">
    <property type="entry name" value="Ta0600-like_sf"/>
</dbReference>
<dbReference type="EMBL" id="JX870050">
    <property type="protein sequence ID" value="AGC70497.1"/>
    <property type="molecule type" value="Genomic_DNA"/>
</dbReference>
<evidence type="ECO:0000256" key="1">
    <source>
        <dbReference type="ARBA" id="ARBA00023025"/>
    </source>
</evidence>
<gene>
    <name evidence="2" type="ORF">PEPE_0081</name>
</gene>
<dbReference type="Pfam" id="PF08951">
    <property type="entry name" value="EntA_Immun"/>
    <property type="match status" value="1"/>
</dbReference>
<protein>
    <submittedName>
        <fullName evidence="2">Putative bacteriocin</fullName>
    </submittedName>
</protein>
<dbReference type="EMBL" id="JX870049">
    <property type="protein sequence ID" value="AGC70496.1"/>
    <property type="molecule type" value="Genomic_DNA"/>
</dbReference>
<evidence type="ECO:0000313" key="2">
    <source>
        <dbReference type="EMBL" id="AGC70496.1"/>
    </source>
</evidence>
<dbReference type="GO" id="GO:0030153">
    <property type="term" value="P:bacteriocin immunity"/>
    <property type="evidence" value="ECO:0007669"/>
    <property type="project" value="UniProtKB-KW"/>
</dbReference>
<proteinExistence type="predicted"/>
<name>M1GJV0_PEDPE</name>
<keyword evidence="1" id="KW-0079">Bacteriocin immunity</keyword>
<organism evidence="2">
    <name type="scientific">Pediococcus pentosaceus</name>
    <dbReference type="NCBI Taxonomy" id="1255"/>
    <lineage>
        <taxon>Bacteria</taxon>
        <taxon>Bacillati</taxon>
        <taxon>Bacillota</taxon>
        <taxon>Bacilli</taxon>
        <taxon>Lactobacillales</taxon>
        <taxon>Lactobacillaceae</taxon>
        <taxon>Pediococcus</taxon>
    </lineage>
</organism>
<dbReference type="SUPFAM" id="SSF109797">
    <property type="entry name" value="Bacteriocin immunity protein-like"/>
    <property type="match status" value="1"/>
</dbReference>
<dbReference type="Gene3D" id="1.20.1440.50">
    <property type="entry name" value="Ta0600-like"/>
    <property type="match status" value="1"/>
</dbReference>
<evidence type="ECO:0000313" key="3">
    <source>
        <dbReference type="EMBL" id="AGC70497.1"/>
    </source>
</evidence>
<sequence>GDVIMKKADLINAIDETYKDEEVKKNPDIREFLLKFAQQLSEGRDVGLISVKLSNAITDYSLKNDFIIPKALSDLYAIAAKNAEKYRGIMSTNIWL</sequence>
<dbReference type="InterPro" id="IPR015046">
    <property type="entry name" value="LciA_Immunity-like"/>
</dbReference>